<dbReference type="Proteomes" id="UP001356427">
    <property type="component" value="Unassembled WGS sequence"/>
</dbReference>
<evidence type="ECO:0000256" key="1">
    <source>
        <dbReference type="SAM" id="MobiDB-lite"/>
    </source>
</evidence>
<reference evidence="2 3" key="1">
    <citation type="submission" date="2021-04" db="EMBL/GenBank/DDBJ databases">
        <authorList>
            <person name="De Guttry C."/>
            <person name="Zahm M."/>
            <person name="Klopp C."/>
            <person name="Cabau C."/>
            <person name="Louis A."/>
            <person name="Berthelot C."/>
            <person name="Parey E."/>
            <person name="Roest Crollius H."/>
            <person name="Montfort J."/>
            <person name="Robinson-Rechavi M."/>
            <person name="Bucao C."/>
            <person name="Bouchez O."/>
            <person name="Gislard M."/>
            <person name="Lluch J."/>
            <person name="Milhes M."/>
            <person name="Lampietro C."/>
            <person name="Lopez Roques C."/>
            <person name="Donnadieu C."/>
            <person name="Braasch I."/>
            <person name="Desvignes T."/>
            <person name="Postlethwait J."/>
            <person name="Bobe J."/>
            <person name="Wedekind C."/>
            <person name="Guiguen Y."/>
        </authorList>
    </citation>
    <scope>NUCLEOTIDE SEQUENCE [LARGE SCALE GENOMIC DNA]</scope>
    <source>
        <strain evidence="2">Cs_M1</strain>
        <tissue evidence="2">Blood</tissue>
    </source>
</reference>
<feature type="compositionally biased region" description="Low complexity" evidence="1">
    <location>
        <begin position="98"/>
        <end position="109"/>
    </location>
</feature>
<accession>A0AAN8LHA4</accession>
<evidence type="ECO:0000313" key="3">
    <source>
        <dbReference type="Proteomes" id="UP001356427"/>
    </source>
</evidence>
<proteinExistence type="predicted"/>
<comment type="caution">
    <text evidence="2">The sequence shown here is derived from an EMBL/GenBank/DDBJ whole genome shotgun (WGS) entry which is preliminary data.</text>
</comment>
<dbReference type="EMBL" id="JAGTTL010000024">
    <property type="protein sequence ID" value="KAK6303641.1"/>
    <property type="molecule type" value="Genomic_DNA"/>
</dbReference>
<protein>
    <submittedName>
        <fullName evidence="2">Uncharacterized protein</fullName>
    </submittedName>
</protein>
<keyword evidence="3" id="KW-1185">Reference proteome</keyword>
<feature type="region of interest" description="Disordered" evidence="1">
    <location>
        <begin position="98"/>
        <end position="163"/>
    </location>
</feature>
<organism evidence="2 3">
    <name type="scientific">Coregonus suidteri</name>
    <dbReference type="NCBI Taxonomy" id="861788"/>
    <lineage>
        <taxon>Eukaryota</taxon>
        <taxon>Metazoa</taxon>
        <taxon>Chordata</taxon>
        <taxon>Craniata</taxon>
        <taxon>Vertebrata</taxon>
        <taxon>Euteleostomi</taxon>
        <taxon>Actinopterygii</taxon>
        <taxon>Neopterygii</taxon>
        <taxon>Teleostei</taxon>
        <taxon>Protacanthopterygii</taxon>
        <taxon>Salmoniformes</taxon>
        <taxon>Salmonidae</taxon>
        <taxon>Coregoninae</taxon>
        <taxon>Coregonus</taxon>
    </lineage>
</organism>
<name>A0AAN8LHA4_9TELE</name>
<dbReference type="AlphaFoldDB" id="A0AAN8LHA4"/>
<evidence type="ECO:0000313" key="2">
    <source>
        <dbReference type="EMBL" id="KAK6303641.1"/>
    </source>
</evidence>
<sequence length="163" mass="17286">MLCNHKDEARMGPDAISTYTVDTDQEEDSKDLTTKPLQPLIRRVAEFLLSTWRSEGGCKGSQQSGGGTIISRAQFGCLAWSACESRVLYVSEGKRTIAESSAKASSPSARDPTAGPSGDLSGKIKAPVLLMLGGKDWRDPSPRSGAVPGSEEQGIPLQVTTTC</sequence>
<gene>
    <name evidence="2" type="ORF">J4Q44_G00260950</name>
</gene>